<evidence type="ECO:0000259" key="6">
    <source>
        <dbReference type="PROSITE" id="PS50115"/>
    </source>
</evidence>
<dbReference type="GO" id="GO:0032012">
    <property type="term" value="P:regulation of ARF protein signal transduction"/>
    <property type="evidence" value="ECO:0007669"/>
    <property type="project" value="TreeGrafter"/>
</dbReference>
<keyword evidence="4" id="KW-0862">Zinc</keyword>
<name>A0A183B0W1_9TREM</name>
<evidence type="ECO:0000256" key="3">
    <source>
        <dbReference type="ARBA" id="ARBA00022771"/>
    </source>
</evidence>
<evidence type="ECO:0000256" key="5">
    <source>
        <dbReference type="PROSITE-ProRule" id="PRU00288"/>
    </source>
</evidence>
<dbReference type="GO" id="GO:0030100">
    <property type="term" value="P:regulation of endocytosis"/>
    <property type="evidence" value="ECO:0007669"/>
    <property type="project" value="TreeGrafter"/>
</dbReference>
<dbReference type="Pfam" id="PF01412">
    <property type="entry name" value="ArfGap"/>
    <property type="match status" value="1"/>
</dbReference>
<sequence length="119" mass="13740">LECSGKHRGLGVHLSFVRSINMDKWKELELEKMRVGGNKPAREFFESQPDCNPSWTLQEKYNSRAAALLRDKVSFRESPFLCKLYFAPTHDIFQSCAKSCFCYPLFVVNSAVKYDKKGH</sequence>
<evidence type="ECO:0000313" key="7">
    <source>
        <dbReference type="WBParaSite" id="ECPE_0001288301-mRNA-1"/>
    </source>
</evidence>
<evidence type="ECO:0000256" key="1">
    <source>
        <dbReference type="ARBA" id="ARBA00022468"/>
    </source>
</evidence>
<reference evidence="7" key="1">
    <citation type="submission" date="2016-06" db="UniProtKB">
        <authorList>
            <consortium name="WormBaseParasite"/>
        </authorList>
    </citation>
    <scope>IDENTIFICATION</scope>
</reference>
<dbReference type="Gene3D" id="1.10.220.150">
    <property type="entry name" value="Arf GTPase activating protein"/>
    <property type="match status" value="1"/>
</dbReference>
<feature type="domain" description="Arf-GAP" evidence="6">
    <location>
        <begin position="1"/>
        <end position="48"/>
    </location>
</feature>
<protein>
    <submittedName>
        <fullName evidence="7">Arf-GAP domain-containing protein</fullName>
    </submittedName>
</protein>
<dbReference type="PANTHER" id="PTHR46395">
    <property type="entry name" value="ADP-RIBOSYLATION FACTOR GTPASE-ACTIVATING PROTEIN 1"/>
    <property type="match status" value="1"/>
</dbReference>
<dbReference type="SMART" id="SM00105">
    <property type="entry name" value="ArfGap"/>
    <property type="match status" value="1"/>
</dbReference>
<dbReference type="GO" id="GO:0008270">
    <property type="term" value="F:zinc ion binding"/>
    <property type="evidence" value="ECO:0007669"/>
    <property type="project" value="UniProtKB-KW"/>
</dbReference>
<evidence type="ECO:0000256" key="2">
    <source>
        <dbReference type="ARBA" id="ARBA00022723"/>
    </source>
</evidence>
<accession>A0A183B0W1</accession>
<dbReference type="GO" id="GO:0005096">
    <property type="term" value="F:GTPase activator activity"/>
    <property type="evidence" value="ECO:0007669"/>
    <property type="project" value="UniProtKB-KW"/>
</dbReference>
<keyword evidence="2" id="KW-0479">Metal-binding</keyword>
<dbReference type="InterPro" id="IPR038508">
    <property type="entry name" value="ArfGAP_dom_sf"/>
</dbReference>
<dbReference type="PANTHER" id="PTHR46395:SF1">
    <property type="entry name" value="ADP-RIBOSYLATION FACTOR GTPASE-ACTIVATING PROTEIN 1"/>
    <property type="match status" value="1"/>
</dbReference>
<dbReference type="GO" id="GO:0000139">
    <property type="term" value="C:Golgi membrane"/>
    <property type="evidence" value="ECO:0007669"/>
    <property type="project" value="TreeGrafter"/>
</dbReference>
<dbReference type="SUPFAM" id="SSF57863">
    <property type="entry name" value="ArfGap/RecO-like zinc finger"/>
    <property type="match status" value="1"/>
</dbReference>
<dbReference type="InterPro" id="IPR001164">
    <property type="entry name" value="ArfGAP_dom"/>
</dbReference>
<dbReference type="AlphaFoldDB" id="A0A183B0W1"/>
<dbReference type="InterPro" id="IPR037278">
    <property type="entry name" value="ARFGAP/RecO"/>
</dbReference>
<organism evidence="7">
    <name type="scientific">Echinostoma caproni</name>
    <dbReference type="NCBI Taxonomy" id="27848"/>
    <lineage>
        <taxon>Eukaryota</taxon>
        <taxon>Metazoa</taxon>
        <taxon>Spiralia</taxon>
        <taxon>Lophotrochozoa</taxon>
        <taxon>Platyhelminthes</taxon>
        <taxon>Trematoda</taxon>
        <taxon>Digenea</taxon>
        <taxon>Plagiorchiida</taxon>
        <taxon>Echinostomata</taxon>
        <taxon>Echinostomatoidea</taxon>
        <taxon>Echinostomatidae</taxon>
        <taxon>Echinostoma</taxon>
    </lineage>
</organism>
<dbReference type="WBParaSite" id="ECPE_0001288301-mRNA-1">
    <property type="protein sequence ID" value="ECPE_0001288301-mRNA-1"/>
    <property type="gene ID" value="ECPE_0001288301"/>
</dbReference>
<keyword evidence="3 5" id="KW-0863">Zinc-finger</keyword>
<dbReference type="PROSITE" id="PS50115">
    <property type="entry name" value="ARFGAP"/>
    <property type="match status" value="1"/>
</dbReference>
<evidence type="ECO:0000256" key="4">
    <source>
        <dbReference type="ARBA" id="ARBA00022833"/>
    </source>
</evidence>
<proteinExistence type="predicted"/>
<keyword evidence="1" id="KW-0343">GTPase activation</keyword>